<sequence length="59" mass="6712">MNEKNQGVSDNSAGEVDYFNDEFSSNLYSGPESLIHQRDNSGNFDHNPFADMTDDYLFD</sequence>
<dbReference type="AlphaFoldDB" id="A0AAV3WSS7"/>
<dbReference type="RefSeq" id="WP_091763433.1">
    <property type="nucleotide sequence ID" value="NZ_BJVX01000029.1"/>
</dbReference>
<evidence type="ECO:0000313" key="2">
    <source>
        <dbReference type="Proteomes" id="UP000887127"/>
    </source>
</evidence>
<dbReference type="Proteomes" id="UP000887127">
    <property type="component" value="Unassembled WGS sequence"/>
</dbReference>
<gene>
    <name evidence="1" type="ORF">M132T_20700</name>
</gene>
<dbReference type="GeneID" id="96912400"/>
<dbReference type="EMBL" id="BKBI01000017">
    <property type="protein sequence ID" value="GEQ36562.1"/>
    <property type="molecule type" value="Genomic_DNA"/>
</dbReference>
<reference evidence="1" key="1">
    <citation type="submission" date="2019-08" db="EMBL/GenBank/DDBJ databases">
        <title>Marinilactibacillus psychrotolerans M13-2T whole genome sequencing project.</title>
        <authorList>
            <person name="Ishikawa M."/>
            <person name="Suzuki T."/>
            <person name="Matsutani M."/>
        </authorList>
    </citation>
    <scope>NUCLEOTIDE SEQUENCE</scope>
    <source>
        <strain evidence="1">M13-2T</strain>
    </source>
</reference>
<protein>
    <submittedName>
        <fullName evidence="1">Uncharacterized protein</fullName>
    </submittedName>
</protein>
<accession>A0AAV3WSS7</accession>
<evidence type="ECO:0000313" key="1">
    <source>
        <dbReference type="EMBL" id="GEQ36562.1"/>
    </source>
</evidence>
<comment type="caution">
    <text evidence="1">The sequence shown here is derived from an EMBL/GenBank/DDBJ whole genome shotgun (WGS) entry which is preliminary data.</text>
</comment>
<organism evidence="1 2">
    <name type="scientific">Marinilactibacillus psychrotolerans</name>
    <dbReference type="NCBI Taxonomy" id="191770"/>
    <lineage>
        <taxon>Bacteria</taxon>
        <taxon>Bacillati</taxon>
        <taxon>Bacillota</taxon>
        <taxon>Bacilli</taxon>
        <taxon>Lactobacillales</taxon>
        <taxon>Carnobacteriaceae</taxon>
        <taxon>Marinilactibacillus</taxon>
    </lineage>
</organism>
<name>A0AAV3WSS7_9LACT</name>
<proteinExistence type="predicted"/>